<evidence type="ECO:0000313" key="2">
    <source>
        <dbReference type="EMBL" id="CRG86088.1"/>
    </source>
</evidence>
<proteinExistence type="predicted"/>
<dbReference type="AlphaFoldDB" id="A0A0U1LRT1"/>
<accession>A0A0U1LRT1</accession>
<dbReference type="Proteomes" id="UP000054383">
    <property type="component" value="Unassembled WGS sequence"/>
</dbReference>
<reference evidence="2 3" key="1">
    <citation type="submission" date="2015-04" db="EMBL/GenBank/DDBJ databases">
        <authorList>
            <person name="Syromyatnikov M.Y."/>
            <person name="Popov V.N."/>
        </authorList>
    </citation>
    <scope>NUCLEOTIDE SEQUENCE [LARGE SCALE GENOMIC DNA]</scope>
    <source>
        <strain evidence="2">WF-38-12</strain>
    </source>
</reference>
<organism evidence="2 3">
    <name type="scientific">Talaromyces islandicus</name>
    <name type="common">Penicillium islandicum</name>
    <dbReference type="NCBI Taxonomy" id="28573"/>
    <lineage>
        <taxon>Eukaryota</taxon>
        <taxon>Fungi</taxon>
        <taxon>Dikarya</taxon>
        <taxon>Ascomycota</taxon>
        <taxon>Pezizomycotina</taxon>
        <taxon>Eurotiomycetes</taxon>
        <taxon>Eurotiomycetidae</taxon>
        <taxon>Eurotiales</taxon>
        <taxon>Trichocomaceae</taxon>
        <taxon>Talaromyces</taxon>
        <taxon>Talaromyces sect. Islandici</taxon>
    </lineage>
</organism>
<gene>
    <name evidence="2" type="ORF">PISL3812_03091</name>
</gene>
<keyword evidence="3" id="KW-1185">Reference proteome</keyword>
<evidence type="ECO:0000256" key="1">
    <source>
        <dbReference type="SAM" id="MobiDB-lite"/>
    </source>
</evidence>
<feature type="compositionally biased region" description="Polar residues" evidence="1">
    <location>
        <begin position="54"/>
        <end position="66"/>
    </location>
</feature>
<name>A0A0U1LRT1_TALIS</name>
<protein>
    <submittedName>
        <fullName evidence="2">Uncharacterized protein</fullName>
    </submittedName>
</protein>
<dbReference type="EMBL" id="CVMT01000002">
    <property type="protein sequence ID" value="CRG86088.1"/>
    <property type="molecule type" value="Genomic_DNA"/>
</dbReference>
<feature type="compositionally biased region" description="Basic residues" evidence="1">
    <location>
        <begin position="123"/>
        <end position="132"/>
    </location>
</feature>
<evidence type="ECO:0000313" key="3">
    <source>
        <dbReference type="Proteomes" id="UP000054383"/>
    </source>
</evidence>
<sequence>MASESAPVLVTEANTAQSELRNETKPAEDTAAKDAEQEADKPAGSANEEAPGDGSSSKPDESQNGTEGPLLGDKRSLDEAEPTPSASNTGLKKQKTEDDAVEQPETAKATSTTDNAGPSTNGQKKKAGRPKKGTIANPVKKIPPRPTEGIGSRTRSRSKPMN</sequence>
<dbReference type="OrthoDB" id="4498621at2759"/>
<feature type="compositionally biased region" description="Basic and acidic residues" evidence="1">
    <location>
        <begin position="20"/>
        <end position="41"/>
    </location>
</feature>
<feature type="region of interest" description="Disordered" evidence="1">
    <location>
        <begin position="1"/>
        <end position="162"/>
    </location>
</feature>
<feature type="compositionally biased region" description="Polar residues" evidence="1">
    <location>
        <begin position="108"/>
        <end position="122"/>
    </location>
</feature>